<protein>
    <submittedName>
        <fullName evidence="1">Spermidine dehydrogenase</fullName>
    </submittedName>
</protein>
<accession>A0A4P2VMY1</accession>
<dbReference type="OrthoDB" id="9774675at2"/>
<dbReference type="PANTHER" id="PTHR42923">
    <property type="entry name" value="PROTOPORPHYRINOGEN OXIDASE"/>
    <property type="match status" value="1"/>
</dbReference>
<dbReference type="PANTHER" id="PTHR42923:SF3">
    <property type="entry name" value="PROTOPORPHYRINOGEN OXIDASE"/>
    <property type="match status" value="1"/>
</dbReference>
<dbReference type="AlphaFoldDB" id="A0A4P2VMY1"/>
<dbReference type="PROSITE" id="PS51318">
    <property type="entry name" value="TAT"/>
    <property type="match status" value="1"/>
</dbReference>
<proteinExistence type="predicted"/>
<reference evidence="1 2" key="1">
    <citation type="submission" date="2018-12" db="EMBL/GenBank/DDBJ databases">
        <title>Rubrispira sanarue gen. nov., sp., nov., a member of the order Silvanigrellales, isolated from a brackish lake in Hamamatsu Japan.</title>
        <authorList>
            <person name="Maejima Y."/>
            <person name="Iino T."/>
            <person name="Muraguchi Y."/>
            <person name="Fukuda K."/>
            <person name="Nojiri H."/>
            <person name="Ohkuma M."/>
            <person name="Moriuchi R."/>
            <person name="Dohra H."/>
            <person name="Kimbara K."/>
            <person name="Shintani M."/>
        </authorList>
    </citation>
    <scope>NUCLEOTIDE SEQUENCE [LARGE SCALE GENOMIC DNA]</scope>
    <source>
        <strain evidence="1 2">RF1110005</strain>
    </source>
</reference>
<gene>
    <name evidence="1" type="ORF">JCM31447_18670</name>
</gene>
<evidence type="ECO:0000313" key="2">
    <source>
        <dbReference type="Proteomes" id="UP000291236"/>
    </source>
</evidence>
<dbReference type="GO" id="GO:0016491">
    <property type="term" value="F:oxidoreductase activity"/>
    <property type="evidence" value="ECO:0007669"/>
    <property type="project" value="TreeGrafter"/>
</dbReference>
<sequence length="626" mass="70680">MSISRRDFLNGISISIAAGLTPLDVLNAAPTKNIYYPPELTGLRGNHPGSFENAHKLGRENIKFPLDSSPIEENYDAIIVGGGISGLSAAYFYQKKFGKNAKILVIDNHDDFGGHAKRNEFHIDGKMILAYGGTESLQSPKTNYSKIAVDLLKELSVDIDHLGSKFRQNFYPDLGLSRAVFFNKEDFGVDKMVTGDPSRAVADDIDHKRLNGRRVQDFINDFPFSNNDKKSLINLHEKKIDYLPEKTVQDKIKYLEKISYKEFLMKHAGISKQVANYFQSRSNDFFAIGVDSISALEARCLDLPGLDGMNLPPLDAESNNNLNDPYIYHFPDGNASIARLLVRKMIPQVGKGNNMDDLILAKFDYTKLDLKNSPVRIRLNSTVVNVKQKAKNVDLGYLDKEGKLHRLETKHCVMACYNMMIPYIIPDLPSEQKLALSKNVKAALVYSKVILRNWQAFKQFGVHEIYAPKMNYSRIKIDYPVEFKNYTHSKNPSDPICLHMVYVPTMPDSGLDARTQARLGRAKLLTTPFAEMENDLRQQLQRMLGSQGFNHKKDILALTVNRWSHGYSYSAKDLFDDKNENEKIIQLAAKPFGNITIANADSAWNPYTHVAIDMAHRAVQEFATLT</sequence>
<dbReference type="Gene3D" id="3.50.50.60">
    <property type="entry name" value="FAD/NAD(P)-binding domain"/>
    <property type="match status" value="1"/>
</dbReference>
<dbReference type="SUPFAM" id="SSF51905">
    <property type="entry name" value="FAD/NAD(P)-binding domain"/>
    <property type="match status" value="1"/>
</dbReference>
<dbReference type="RefSeq" id="WP_130609229.1">
    <property type="nucleotide sequence ID" value="NZ_AP019368.1"/>
</dbReference>
<dbReference type="Proteomes" id="UP000291236">
    <property type="component" value="Chromosome"/>
</dbReference>
<dbReference type="Pfam" id="PF13450">
    <property type="entry name" value="NAD_binding_8"/>
    <property type="match status" value="1"/>
</dbReference>
<dbReference type="EMBL" id="AP019368">
    <property type="protein sequence ID" value="BBH53424.1"/>
    <property type="molecule type" value="Genomic_DNA"/>
</dbReference>
<dbReference type="InterPro" id="IPR050464">
    <property type="entry name" value="Zeta_carotene_desat/Oxidored"/>
</dbReference>
<evidence type="ECO:0000313" key="1">
    <source>
        <dbReference type="EMBL" id="BBH53424.1"/>
    </source>
</evidence>
<name>A0A4P2VMY1_FLUSA</name>
<dbReference type="KEGG" id="sbf:JCM31447_18670"/>
<organism evidence="1 2">
    <name type="scientific">Fluviispira sanaruensis</name>
    <dbReference type="NCBI Taxonomy" id="2493639"/>
    <lineage>
        <taxon>Bacteria</taxon>
        <taxon>Pseudomonadati</taxon>
        <taxon>Bdellovibrionota</taxon>
        <taxon>Oligoflexia</taxon>
        <taxon>Silvanigrellales</taxon>
        <taxon>Silvanigrellaceae</taxon>
        <taxon>Fluviispira</taxon>
    </lineage>
</organism>
<keyword evidence="2" id="KW-1185">Reference proteome</keyword>
<dbReference type="InterPro" id="IPR036188">
    <property type="entry name" value="FAD/NAD-bd_sf"/>
</dbReference>
<dbReference type="InterPro" id="IPR006311">
    <property type="entry name" value="TAT_signal"/>
</dbReference>